<dbReference type="PANTHER" id="PTHR21015">
    <property type="entry name" value="UDP-N-ACETYLGLUCOSAMINE--N-ACETYLMURAMYL-(PENTAPEPTIDE) PYROPHOSPHORYL-UNDECAPRENOL N-ACETYLGLUCOSAMINE TRANSFERASE 1"/>
    <property type="match status" value="1"/>
</dbReference>
<keyword evidence="5" id="KW-1185">Reference proteome</keyword>
<dbReference type="GO" id="GO:0016758">
    <property type="term" value="F:hexosyltransferase activity"/>
    <property type="evidence" value="ECO:0007669"/>
    <property type="project" value="InterPro"/>
</dbReference>
<reference evidence="4 5" key="1">
    <citation type="submission" date="2017-10" db="EMBL/GenBank/DDBJ databases">
        <title>Bacillus sp. nov., a halophilic bacterium isolated from a Yangshapao Lake.</title>
        <authorList>
            <person name="Wang H."/>
        </authorList>
    </citation>
    <scope>NUCLEOTIDE SEQUENCE [LARGE SCALE GENOMIC DNA]</scope>
    <source>
        <strain evidence="4 5">YSP-3</strain>
    </source>
</reference>
<dbReference type="InterPro" id="IPR007235">
    <property type="entry name" value="Glyco_trans_28_C"/>
</dbReference>
<keyword evidence="1" id="KW-0472">Membrane</keyword>
<dbReference type="EMBL" id="PDOF01000003">
    <property type="protein sequence ID" value="PYZ95878.1"/>
    <property type="molecule type" value="Genomic_DNA"/>
</dbReference>
<organism evidence="4 5">
    <name type="scientific">Alteribacter lacisalsi</name>
    <dbReference type="NCBI Taxonomy" id="2045244"/>
    <lineage>
        <taxon>Bacteria</taxon>
        <taxon>Bacillati</taxon>
        <taxon>Bacillota</taxon>
        <taxon>Bacilli</taxon>
        <taxon>Bacillales</taxon>
        <taxon>Bacillaceae</taxon>
        <taxon>Alteribacter</taxon>
    </lineage>
</organism>
<keyword evidence="2" id="KW-0175">Coiled coil</keyword>
<accession>A0A2W0HQM4</accession>
<evidence type="ECO:0000256" key="1">
    <source>
        <dbReference type="ARBA" id="ARBA00023136"/>
    </source>
</evidence>
<evidence type="ECO:0000256" key="2">
    <source>
        <dbReference type="SAM" id="Coils"/>
    </source>
</evidence>
<name>A0A2W0HQM4_9BACI</name>
<feature type="domain" description="Glycosyl transferase family 28 C-terminal" evidence="3">
    <location>
        <begin position="573"/>
        <end position="664"/>
    </location>
</feature>
<dbReference type="OrthoDB" id="6620093at2"/>
<dbReference type="Proteomes" id="UP000248066">
    <property type="component" value="Unassembled WGS sequence"/>
</dbReference>
<dbReference type="SUPFAM" id="SSF53756">
    <property type="entry name" value="UDP-Glycosyltransferase/glycogen phosphorylase"/>
    <property type="match status" value="1"/>
</dbReference>
<evidence type="ECO:0000313" key="4">
    <source>
        <dbReference type="EMBL" id="PYZ95878.1"/>
    </source>
</evidence>
<dbReference type="PANTHER" id="PTHR21015:SF22">
    <property type="entry name" value="GLYCOSYLTRANSFERASE"/>
    <property type="match status" value="1"/>
</dbReference>
<gene>
    <name evidence="4" type="ORF">CR205_15970</name>
</gene>
<feature type="coiled-coil region" evidence="2">
    <location>
        <begin position="208"/>
        <end position="249"/>
    </location>
</feature>
<comment type="caution">
    <text evidence="4">The sequence shown here is derived from an EMBL/GenBank/DDBJ whole genome shotgun (WGS) entry which is preliminary data.</text>
</comment>
<evidence type="ECO:0000259" key="3">
    <source>
        <dbReference type="Pfam" id="PF04101"/>
    </source>
</evidence>
<proteinExistence type="predicted"/>
<dbReference type="AlphaFoldDB" id="A0A2W0HQM4"/>
<sequence length="680" mass="77249">MQKLSLSNHKQQELIESLELFESWLEGREGKEMRTSVLKDRGLSPYAIAPLGRLIEKSENDIQGEDPSSIHGQSKVVIVSVDPEHASFQEMIEQVEEYSRVVEEMVFFLPSYHLPSHLQNRPWFSNFKIIDYRTDQEQVFVRFEKQEGDLSGIKESNLQIWLHLVETILEGALRKQDSVSVAQSMDESLDTLLEKENFKKLVEYRFELQEQKGVIQSLNKKIKKLNTQNAALQKRSNDLKKRISHFQNDNSARYLIGSAFIEAMKSPVKMIMLPKRLFGIYRRAKSGSLYVNRTKTSKSDKVASSTPVPAQMSPIDTGKEAILFVPTNGAGLGHLTRLLAIARRVKKQDPDKEIIFHTTSSAMHLILQEGFLGYHLPSKMLFPEETTARQWNTLLQDQLDQAIDLHMPKTIVFDGAYPYAGLVSSMDKTDGMDKVWVRRGQHKDGITDRIKEREDNFDRIMVPGEAGKEAAEEPAADQKIIDCEPVIYMDKDELYDRKTVRQLWNVSDDKKIVYIQLGAGNINDIDSTIGRLVSALKERDDVFIVIGESIIGKRLNITEEGVMTLRDYPNSMYFNGFDLAITATGYNTFHELMYFGVPSIFVPNENTKTDDQVARANIAGDAGAAVVLRDPNRDDFVEAINHVLDEENNKRMKEASQSLITSNGADQIARHILEMSRVNA</sequence>
<dbReference type="RefSeq" id="WP_110521155.1">
    <property type="nucleotide sequence ID" value="NZ_PDOF01000003.1"/>
</dbReference>
<protein>
    <recommendedName>
        <fullName evidence="3">Glycosyl transferase family 28 C-terminal domain-containing protein</fullName>
    </recommendedName>
</protein>
<evidence type="ECO:0000313" key="5">
    <source>
        <dbReference type="Proteomes" id="UP000248066"/>
    </source>
</evidence>
<dbReference type="Gene3D" id="3.40.50.2000">
    <property type="entry name" value="Glycogen Phosphorylase B"/>
    <property type="match status" value="1"/>
</dbReference>
<dbReference type="Pfam" id="PF04101">
    <property type="entry name" value="Glyco_tran_28_C"/>
    <property type="match status" value="1"/>
</dbReference>